<evidence type="ECO:0000256" key="2">
    <source>
        <dbReference type="SAM" id="MobiDB-lite"/>
    </source>
</evidence>
<proteinExistence type="predicted"/>
<dbReference type="InterPro" id="IPR009061">
    <property type="entry name" value="DNA-bd_dom_put_sf"/>
</dbReference>
<dbReference type="InterPro" id="IPR000551">
    <property type="entry name" value="MerR-type_HTH_dom"/>
</dbReference>
<dbReference type="Pfam" id="PF13411">
    <property type="entry name" value="MerR_1"/>
    <property type="match status" value="1"/>
</dbReference>
<sequence length="188" mass="20500">MAEITARLSIGQIAERTGLSVHALRFYEREGLFVNAVRRGPGGRRVYSEDDVNWLTVCIILRASGMPLPTLRRYADLVREGAGNERERLELMREHQENVISQIGRLNESLDLIRFKVAVYEDLVDQGSAARPCHAPSASPDDERTPPLTRSAGAAGACHGQPTEGRAGQPQYQGHESAAQPVAGAEAT</sequence>
<feature type="domain" description="HTH merR-type" evidence="3">
    <location>
        <begin position="7"/>
        <end position="77"/>
    </location>
</feature>
<dbReference type="CDD" id="cd01109">
    <property type="entry name" value="HTH_YyaN"/>
    <property type="match status" value="1"/>
</dbReference>
<keyword evidence="5" id="KW-1185">Reference proteome</keyword>
<dbReference type="EMBL" id="BAAASD010000001">
    <property type="protein sequence ID" value="GAA2324121.1"/>
    <property type="molecule type" value="Genomic_DNA"/>
</dbReference>
<dbReference type="SMART" id="SM00422">
    <property type="entry name" value="HTH_MERR"/>
    <property type="match status" value="1"/>
</dbReference>
<keyword evidence="1" id="KW-0238">DNA-binding</keyword>
<dbReference type="SUPFAM" id="SSF46955">
    <property type="entry name" value="Putative DNA-binding domain"/>
    <property type="match status" value="1"/>
</dbReference>
<accession>A0ABN3FAC6</accession>
<comment type="caution">
    <text evidence="4">The sequence shown here is derived from an EMBL/GenBank/DDBJ whole genome shotgun (WGS) entry which is preliminary data.</text>
</comment>
<organism evidence="4 5">
    <name type="scientific">Streptomyces cuspidosporus</name>
    <dbReference type="NCBI Taxonomy" id="66882"/>
    <lineage>
        <taxon>Bacteria</taxon>
        <taxon>Bacillati</taxon>
        <taxon>Actinomycetota</taxon>
        <taxon>Actinomycetes</taxon>
        <taxon>Kitasatosporales</taxon>
        <taxon>Streptomycetaceae</taxon>
        <taxon>Streptomyces</taxon>
    </lineage>
</organism>
<feature type="region of interest" description="Disordered" evidence="2">
    <location>
        <begin position="129"/>
        <end position="188"/>
    </location>
</feature>
<protein>
    <recommendedName>
        <fullName evidence="3">HTH merR-type domain-containing protein</fullName>
    </recommendedName>
</protein>
<evidence type="ECO:0000256" key="1">
    <source>
        <dbReference type="ARBA" id="ARBA00023125"/>
    </source>
</evidence>
<dbReference type="Gene3D" id="1.10.1660.10">
    <property type="match status" value="1"/>
</dbReference>
<dbReference type="PROSITE" id="PS50937">
    <property type="entry name" value="HTH_MERR_2"/>
    <property type="match status" value="1"/>
</dbReference>
<evidence type="ECO:0000313" key="5">
    <source>
        <dbReference type="Proteomes" id="UP001500253"/>
    </source>
</evidence>
<reference evidence="4 5" key="1">
    <citation type="journal article" date="2019" name="Int. J. Syst. Evol. Microbiol.">
        <title>The Global Catalogue of Microorganisms (GCM) 10K type strain sequencing project: providing services to taxonomists for standard genome sequencing and annotation.</title>
        <authorList>
            <consortium name="The Broad Institute Genomics Platform"/>
            <consortium name="The Broad Institute Genome Sequencing Center for Infectious Disease"/>
            <person name="Wu L."/>
            <person name="Ma J."/>
        </authorList>
    </citation>
    <scope>NUCLEOTIDE SEQUENCE [LARGE SCALE GENOMIC DNA]</scope>
    <source>
        <strain evidence="4 5">JCM 4316</strain>
    </source>
</reference>
<evidence type="ECO:0000259" key="3">
    <source>
        <dbReference type="PROSITE" id="PS50937"/>
    </source>
</evidence>
<dbReference type="PROSITE" id="PS00552">
    <property type="entry name" value="HTH_MERR_1"/>
    <property type="match status" value="1"/>
</dbReference>
<dbReference type="PANTHER" id="PTHR30204">
    <property type="entry name" value="REDOX-CYCLING DRUG-SENSING TRANSCRIPTIONAL ACTIVATOR SOXR"/>
    <property type="match status" value="1"/>
</dbReference>
<dbReference type="Proteomes" id="UP001500253">
    <property type="component" value="Unassembled WGS sequence"/>
</dbReference>
<evidence type="ECO:0000313" key="4">
    <source>
        <dbReference type="EMBL" id="GAA2324121.1"/>
    </source>
</evidence>
<dbReference type="InterPro" id="IPR047057">
    <property type="entry name" value="MerR_fam"/>
</dbReference>
<gene>
    <name evidence="4" type="ORF">GCM10010246_01100</name>
</gene>
<dbReference type="PANTHER" id="PTHR30204:SF98">
    <property type="entry name" value="HTH-TYPE TRANSCRIPTIONAL REGULATOR ADHR"/>
    <property type="match status" value="1"/>
</dbReference>
<name>A0ABN3FAC6_9ACTN</name>